<keyword evidence="2" id="KW-0472">Membrane</keyword>
<accession>A0AAE4B4S1</accession>
<keyword evidence="2" id="KW-1133">Transmembrane helix</keyword>
<proteinExistence type="predicted"/>
<feature type="region of interest" description="Disordered" evidence="1">
    <location>
        <begin position="9"/>
        <end position="32"/>
    </location>
</feature>
<comment type="caution">
    <text evidence="3">The sequence shown here is derived from an EMBL/GenBank/DDBJ whole genome shotgun (WGS) entry which is preliminary data.</text>
</comment>
<evidence type="ECO:0000256" key="2">
    <source>
        <dbReference type="SAM" id="Phobius"/>
    </source>
</evidence>
<keyword evidence="4" id="KW-1185">Reference proteome</keyword>
<reference evidence="3" key="1">
    <citation type="submission" date="2022-07" db="EMBL/GenBank/DDBJ databases">
        <authorList>
            <person name="Otstavnykh N."/>
            <person name="Isaeva M."/>
            <person name="Bystritskaya E."/>
        </authorList>
    </citation>
    <scope>NUCLEOTIDE SEQUENCE</scope>
    <source>
        <strain evidence="3">KCTC 52189</strain>
    </source>
</reference>
<reference evidence="3" key="2">
    <citation type="submission" date="2023-02" db="EMBL/GenBank/DDBJ databases">
        <title>'Rhodoalgimonas zhirmunskyi' gen. nov., isolated from a red alga.</title>
        <authorList>
            <person name="Nedashkovskaya O.I."/>
            <person name="Otstavnykh N.Y."/>
            <person name="Bystritskaya E.P."/>
            <person name="Balabanova L.A."/>
            <person name="Isaeva M.P."/>
        </authorList>
    </citation>
    <scope>NUCLEOTIDE SEQUENCE</scope>
    <source>
        <strain evidence="3">KCTC 52189</strain>
    </source>
</reference>
<protein>
    <submittedName>
        <fullName evidence="3">Uncharacterized protein</fullName>
    </submittedName>
</protein>
<gene>
    <name evidence="3" type="ORF">NO357_11525</name>
</gene>
<dbReference type="AlphaFoldDB" id="A0AAE4B4S1"/>
<dbReference type="RefSeq" id="WP_306735808.1">
    <property type="nucleotide sequence ID" value="NZ_JANHAX010000003.1"/>
</dbReference>
<feature type="transmembrane region" description="Helical" evidence="2">
    <location>
        <begin position="47"/>
        <end position="68"/>
    </location>
</feature>
<sequence length="118" mass="13290">MSKAIQAAMSQEQFPESARVRPPAPEAEVRMSPTEKIGSRWRVREDALWNPFEVISNMLWIVFGFGFFMGRSHYAFVAELFAPVFVLGFAVLLGQATLRRRAGEAGVMVVMRRRLGLG</sequence>
<organism evidence="3 4">
    <name type="scientific">Marimonas arenosa</name>
    <dbReference type="NCBI Taxonomy" id="1795305"/>
    <lineage>
        <taxon>Bacteria</taxon>
        <taxon>Pseudomonadati</taxon>
        <taxon>Pseudomonadota</taxon>
        <taxon>Alphaproteobacteria</taxon>
        <taxon>Rhodobacterales</taxon>
        <taxon>Paracoccaceae</taxon>
        <taxon>Marimonas</taxon>
    </lineage>
</organism>
<evidence type="ECO:0000313" key="3">
    <source>
        <dbReference type="EMBL" id="MDQ2090530.1"/>
    </source>
</evidence>
<feature type="transmembrane region" description="Helical" evidence="2">
    <location>
        <begin position="74"/>
        <end position="93"/>
    </location>
</feature>
<dbReference type="EMBL" id="JANHAX010000003">
    <property type="protein sequence ID" value="MDQ2090530.1"/>
    <property type="molecule type" value="Genomic_DNA"/>
</dbReference>
<name>A0AAE4B4S1_9RHOB</name>
<keyword evidence="2" id="KW-0812">Transmembrane</keyword>
<evidence type="ECO:0000256" key="1">
    <source>
        <dbReference type="SAM" id="MobiDB-lite"/>
    </source>
</evidence>
<evidence type="ECO:0000313" key="4">
    <source>
        <dbReference type="Proteomes" id="UP001226762"/>
    </source>
</evidence>
<dbReference type="Proteomes" id="UP001226762">
    <property type="component" value="Unassembled WGS sequence"/>
</dbReference>